<dbReference type="EMBL" id="CP014806">
    <property type="protein sequence ID" value="AMW99856.1"/>
    <property type="molecule type" value="Genomic_DNA"/>
</dbReference>
<dbReference type="SUPFAM" id="SSF52096">
    <property type="entry name" value="ClpP/crotonase"/>
    <property type="match status" value="1"/>
</dbReference>
<dbReference type="RefSeq" id="WP_066789601.1">
    <property type="nucleotide sequence ID" value="NZ_BJVD01000004.1"/>
</dbReference>
<protein>
    <submittedName>
        <fullName evidence="2">Enoyl-CoA hydratase</fullName>
    </submittedName>
</protein>
<dbReference type="AlphaFoldDB" id="A0A143HEG5"/>
<dbReference type="CDD" id="cd06558">
    <property type="entry name" value="crotonase-like"/>
    <property type="match status" value="1"/>
</dbReference>
<dbReference type="KEGG" id="rst:ATY39_10630"/>
<dbReference type="PANTHER" id="PTHR43459:SF1">
    <property type="entry name" value="EG:BACN32G11.4 PROTEIN"/>
    <property type="match status" value="1"/>
</dbReference>
<reference evidence="3" key="2">
    <citation type="submission" date="2016-03" db="EMBL/GenBank/DDBJ databases">
        <authorList>
            <person name="Ploux O."/>
        </authorList>
    </citation>
    <scope>NUCLEOTIDE SEQUENCE [LARGE SCALE GENOMIC DNA]</scope>
    <source>
        <strain evidence="3">PP9</strain>
    </source>
</reference>
<dbReference type="InterPro" id="IPR014748">
    <property type="entry name" value="Enoyl-CoA_hydra_C"/>
</dbReference>
<keyword evidence="3" id="KW-1185">Reference proteome</keyword>
<dbReference type="Pfam" id="PF00378">
    <property type="entry name" value="ECH_1"/>
    <property type="match status" value="1"/>
</dbReference>
<dbReference type="NCBIfam" id="NF005804">
    <property type="entry name" value="PRK07659.1"/>
    <property type="match status" value="1"/>
</dbReference>
<sequence>MRFQSITFEKNGRLAIISLNRPNAMNAMDDTMLQELAECFELLKNDGSIQVLMLKGSGKVFSAGGDIKTMLGTGDDSIDMLQAMDTISRMIRAYYTLPMITIAAVHGAAAGLGFSLALASDIIIAEENSKLAMNFIGIGLIPDGGGHFFMKERVGVPKAKQLIWEGKTLDGPSAKSLGLIDQVAEKGTAVEQAVQLAQNLLHSPLAAMIETKRILNGHKQKELDEILALEAKGQQLMRQTSDHLEGIQAFIEKRDPHFEGK</sequence>
<gene>
    <name evidence="2" type="ORF">ATY39_10630</name>
</gene>
<dbReference type="Proteomes" id="UP000076021">
    <property type="component" value="Chromosome"/>
</dbReference>
<dbReference type="OrthoDB" id="9775794at2"/>
<reference evidence="2 3" key="1">
    <citation type="journal article" date="2016" name="Genome Announc.">
        <title>Whole-Genome Sequence of Rummeliibacillus stabekisii Strain PP9 Isolated from Antarctic Soil.</title>
        <authorList>
            <person name="da Mota F.F."/>
            <person name="Vollu R.E."/>
            <person name="Jurelevicius D."/>
            <person name="Seldin L."/>
        </authorList>
    </citation>
    <scope>NUCLEOTIDE SEQUENCE [LARGE SCALE GENOMIC DNA]</scope>
    <source>
        <strain evidence="2 3">PP9</strain>
    </source>
</reference>
<dbReference type="PANTHER" id="PTHR43459">
    <property type="entry name" value="ENOYL-COA HYDRATASE"/>
    <property type="match status" value="1"/>
</dbReference>
<evidence type="ECO:0000313" key="3">
    <source>
        <dbReference type="Proteomes" id="UP000076021"/>
    </source>
</evidence>
<dbReference type="InterPro" id="IPR029045">
    <property type="entry name" value="ClpP/crotonase-like_dom_sf"/>
</dbReference>
<dbReference type="Gene3D" id="3.90.226.10">
    <property type="entry name" value="2-enoyl-CoA Hydratase, Chain A, domain 1"/>
    <property type="match status" value="1"/>
</dbReference>
<proteinExistence type="inferred from homology"/>
<evidence type="ECO:0000256" key="1">
    <source>
        <dbReference type="ARBA" id="ARBA00005254"/>
    </source>
</evidence>
<dbReference type="STRING" id="241244.ATY39_10630"/>
<dbReference type="GO" id="GO:0003824">
    <property type="term" value="F:catalytic activity"/>
    <property type="evidence" value="ECO:0007669"/>
    <property type="project" value="UniProtKB-ARBA"/>
</dbReference>
<dbReference type="Gene3D" id="1.10.12.10">
    <property type="entry name" value="Lyase 2-enoyl-coa Hydratase, Chain A, domain 2"/>
    <property type="match status" value="1"/>
</dbReference>
<name>A0A143HEG5_9BACL</name>
<accession>A0A143HEG5</accession>
<dbReference type="InterPro" id="IPR001753">
    <property type="entry name" value="Enoyl-CoA_hydra/iso"/>
</dbReference>
<organism evidence="2 3">
    <name type="scientific">Rummeliibacillus stabekisii</name>
    <dbReference type="NCBI Taxonomy" id="241244"/>
    <lineage>
        <taxon>Bacteria</taxon>
        <taxon>Bacillati</taxon>
        <taxon>Bacillota</taxon>
        <taxon>Bacilli</taxon>
        <taxon>Bacillales</taxon>
        <taxon>Caryophanaceae</taxon>
        <taxon>Rummeliibacillus</taxon>
    </lineage>
</organism>
<comment type="similarity">
    <text evidence="1">Belongs to the enoyl-CoA hydratase/isomerase family.</text>
</comment>
<evidence type="ECO:0000313" key="2">
    <source>
        <dbReference type="EMBL" id="AMW99856.1"/>
    </source>
</evidence>